<accession>A0ACB9P4E9</accession>
<proteinExistence type="predicted"/>
<gene>
    <name evidence="1" type="ORF">MLD38_026721</name>
</gene>
<evidence type="ECO:0000313" key="1">
    <source>
        <dbReference type="EMBL" id="KAI4342061.1"/>
    </source>
</evidence>
<comment type="caution">
    <text evidence="1">The sequence shown here is derived from an EMBL/GenBank/DDBJ whole genome shotgun (WGS) entry which is preliminary data.</text>
</comment>
<sequence>MRRGLSVERFGHDFITSRTGGGGRPVCSAVACVGEERGSETEKTALDIGKSSNVLLRDLRFKNSPRMHIVIKHSKYVFGTNVTVHTPGYIPNTDGIHIQNSEHVYVSDCDIRTGDDYISIGDCTSDIYVEGIHCGPGHGISIGSLGKDGSEDHTENIHIQNVHFRGTNNGVRINTWQGGRGYVKNIIFEDIICHRVLNPITIDQFYSGHELLRILPSALAVEMGSSELVLERPRTYKRQRSTNSPMPGVRRDAAVDLR</sequence>
<keyword evidence="2" id="KW-1185">Reference proteome</keyword>
<organism evidence="1 2">
    <name type="scientific">Melastoma candidum</name>
    <dbReference type="NCBI Taxonomy" id="119954"/>
    <lineage>
        <taxon>Eukaryota</taxon>
        <taxon>Viridiplantae</taxon>
        <taxon>Streptophyta</taxon>
        <taxon>Embryophyta</taxon>
        <taxon>Tracheophyta</taxon>
        <taxon>Spermatophyta</taxon>
        <taxon>Magnoliopsida</taxon>
        <taxon>eudicotyledons</taxon>
        <taxon>Gunneridae</taxon>
        <taxon>Pentapetalae</taxon>
        <taxon>rosids</taxon>
        <taxon>malvids</taxon>
        <taxon>Myrtales</taxon>
        <taxon>Melastomataceae</taxon>
        <taxon>Melastomatoideae</taxon>
        <taxon>Melastomateae</taxon>
        <taxon>Melastoma</taxon>
    </lineage>
</organism>
<dbReference type="EMBL" id="CM042886">
    <property type="protein sequence ID" value="KAI4342061.1"/>
    <property type="molecule type" value="Genomic_DNA"/>
</dbReference>
<protein>
    <submittedName>
        <fullName evidence="1">Uncharacterized protein</fullName>
    </submittedName>
</protein>
<dbReference type="Proteomes" id="UP001057402">
    <property type="component" value="Chromosome 7"/>
</dbReference>
<name>A0ACB9P4E9_9MYRT</name>
<evidence type="ECO:0000313" key="2">
    <source>
        <dbReference type="Proteomes" id="UP001057402"/>
    </source>
</evidence>
<reference evidence="2" key="1">
    <citation type="journal article" date="2023" name="Front. Plant Sci.">
        <title>Chromosomal-level genome assembly of Melastoma candidum provides insights into trichome evolution.</title>
        <authorList>
            <person name="Zhong Y."/>
            <person name="Wu W."/>
            <person name="Sun C."/>
            <person name="Zou P."/>
            <person name="Liu Y."/>
            <person name="Dai S."/>
            <person name="Zhou R."/>
        </authorList>
    </citation>
    <scope>NUCLEOTIDE SEQUENCE [LARGE SCALE GENOMIC DNA]</scope>
</reference>